<protein>
    <submittedName>
        <fullName evidence="2">Uncharacterized protein</fullName>
    </submittedName>
</protein>
<dbReference type="Gene3D" id="1.20.1250.20">
    <property type="entry name" value="MFS general substrate transporter like domains"/>
    <property type="match status" value="1"/>
</dbReference>
<keyword evidence="1" id="KW-0472">Membrane</keyword>
<keyword evidence="1" id="KW-1133">Transmembrane helix</keyword>
<keyword evidence="3" id="KW-1185">Reference proteome</keyword>
<evidence type="ECO:0000313" key="3">
    <source>
        <dbReference type="Proteomes" id="UP000821853"/>
    </source>
</evidence>
<evidence type="ECO:0000313" key="2">
    <source>
        <dbReference type="EMBL" id="KAH9372597.1"/>
    </source>
</evidence>
<comment type="caution">
    <text evidence="2">The sequence shown here is derived from an EMBL/GenBank/DDBJ whole genome shotgun (WGS) entry which is preliminary data.</text>
</comment>
<organism evidence="2 3">
    <name type="scientific">Haemaphysalis longicornis</name>
    <name type="common">Bush tick</name>
    <dbReference type="NCBI Taxonomy" id="44386"/>
    <lineage>
        <taxon>Eukaryota</taxon>
        <taxon>Metazoa</taxon>
        <taxon>Ecdysozoa</taxon>
        <taxon>Arthropoda</taxon>
        <taxon>Chelicerata</taxon>
        <taxon>Arachnida</taxon>
        <taxon>Acari</taxon>
        <taxon>Parasitiformes</taxon>
        <taxon>Ixodida</taxon>
        <taxon>Ixodoidea</taxon>
        <taxon>Ixodidae</taxon>
        <taxon>Haemaphysalinae</taxon>
        <taxon>Haemaphysalis</taxon>
    </lineage>
</organism>
<dbReference type="Proteomes" id="UP000821853">
    <property type="component" value="Chromosome 4"/>
</dbReference>
<dbReference type="EMBL" id="JABSTR010000006">
    <property type="protein sequence ID" value="KAH9372597.1"/>
    <property type="molecule type" value="Genomic_DNA"/>
</dbReference>
<dbReference type="VEuPathDB" id="VectorBase:HLOH_047125"/>
<evidence type="ECO:0000256" key="1">
    <source>
        <dbReference type="SAM" id="Phobius"/>
    </source>
</evidence>
<name>A0A9J6GB19_HAELO</name>
<accession>A0A9J6GB19</accession>
<proteinExistence type="predicted"/>
<sequence length="79" mass="8729">MALSAVALFEVTTHENRPLHIVLAGTVGVVFSDLWYVGWASVQLGWKLKQILFVLPTLLLLPALPYIEESPRWLTGQGG</sequence>
<dbReference type="AlphaFoldDB" id="A0A9J6GB19"/>
<gene>
    <name evidence="2" type="ORF">HPB48_019116</name>
</gene>
<feature type="transmembrane region" description="Helical" evidence="1">
    <location>
        <begin position="20"/>
        <end position="39"/>
    </location>
</feature>
<keyword evidence="1" id="KW-0812">Transmembrane</keyword>
<dbReference type="OrthoDB" id="2544694at2759"/>
<reference evidence="2 3" key="1">
    <citation type="journal article" date="2020" name="Cell">
        <title>Large-Scale Comparative Analyses of Tick Genomes Elucidate Their Genetic Diversity and Vector Capacities.</title>
        <authorList>
            <consortium name="Tick Genome and Microbiome Consortium (TIGMIC)"/>
            <person name="Jia N."/>
            <person name="Wang J."/>
            <person name="Shi W."/>
            <person name="Du L."/>
            <person name="Sun Y."/>
            <person name="Zhan W."/>
            <person name="Jiang J.F."/>
            <person name="Wang Q."/>
            <person name="Zhang B."/>
            <person name="Ji P."/>
            <person name="Bell-Sakyi L."/>
            <person name="Cui X.M."/>
            <person name="Yuan T.T."/>
            <person name="Jiang B.G."/>
            <person name="Yang W.F."/>
            <person name="Lam T.T."/>
            <person name="Chang Q.C."/>
            <person name="Ding S.J."/>
            <person name="Wang X.J."/>
            <person name="Zhu J.G."/>
            <person name="Ruan X.D."/>
            <person name="Zhao L."/>
            <person name="Wei J.T."/>
            <person name="Ye R.Z."/>
            <person name="Que T.C."/>
            <person name="Du C.H."/>
            <person name="Zhou Y.H."/>
            <person name="Cheng J.X."/>
            <person name="Dai P.F."/>
            <person name="Guo W.B."/>
            <person name="Han X.H."/>
            <person name="Huang E.J."/>
            <person name="Li L.F."/>
            <person name="Wei W."/>
            <person name="Gao Y.C."/>
            <person name="Liu J.Z."/>
            <person name="Shao H.Z."/>
            <person name="Wang X."/>
            <person name="Wang C.C."/>
            <person name="Yang T.C."/>
            <person name="Huo Q.B."/>
            <person name="Li W."/>
            <person name="Chen H.Y."/>
            <person name="Chen S.E."/>
            <person name="Zhou L.G."/>
            <person name="Ni X.B."/>
            <person name="Tian J.H."/>
            <person name="Sheng Y."/>
            <person name="Liu T."/>
            <person name="Pan Y.S."/>
            <person name="Xia L.Y."/>
            <person name="Li J."/>
            <person name="Zhao F."/>
            <person name="Cao W.C."/>
        </authorList>
    </citation>
    <scope>NUCLEOTIDE SEQUENCE [LARGE SCALE GENOMIC DNA]</scope>
    <source>
        <strain evidence="2">HaeL-2018</strain>
    </source>
</reference>
<dbReference type="InterPro" id="IPR036259">
    <property type="entry name" value="MFS_trans_sf"/>
</dbReference>
<feature type="transmembrane region" description="Helical" evidence="1">
    <location>
        <begin position="51"/>
        <end position="67"/>
    </location>
</feature>